<dbReference type="OrthoDB" id="4743193at2759"/>
<feature type="non-terminal residue" evidence="2">
    <location>
        <position position="1"/>
    </location>
</feature>
<protein>
    <recommendedName>
        <fullName evidence="1">DUF6589 domain-containing protein</fullName>
    </recommendedName>
</protein>
<feature type="non-terminal residue" evidence="2">
    <location>
        <position position="103"/>
    </location>
</feature>
<reference evidence="3" key="2">
    <citation type="submission" date="2015-01" db="EMBL/GenBank/DDBJ databases">
        <title>Evolutionary Origins and Diversification of the Mycorrhizal Mutualists.</title>
        <authorList>
            <consortium name="DOE Joint Genome Institute"/>
            <consortium name="Mycorrhizal Genomics Consortium"/>
            <person name="Kohler A."/>
            <person name="Kuo A."/>
            <person name="Nagy L.G."/>
            <person name="Floudas D."/>
            <person name="Copeland A."/>
            <person name="Barry K.W."/>
            <person name="Cichocki N."/>
            <person name="Veneault-Fourrey C."/>
            <person name="LaButti K."/>
            <person name="Lindquist E.A."/>
            <person name="Lipzen A."/>
            <person name="Lundell T."/>
            <person name="Morin E."/>
            <person name="Murat C."/>
            <person name="Riley R."/>
            <person name="Ohm R."/>
            <person name="Sun H."/>
            <person name="Tunlid A."/>
            <person name="Henrissat B."/>
            <person name="Grigoriev I.V."/>
            <person name="Hibbett D.S."/>
            <person name="Martin F."/>
        </authorList>
    </citation>
    <scope>NUCLEOTIDE SEQUENCE [LARGE SCALE GENOMIC DNA]</scope>
    <source>
        <strain evidence="3">Ve08.2h10</strain>
    </source>
</reference>
<evidence type="ECO:0000259" key="1">
    <source>
        <dbReference type="Pfam" id="PF20231"/>
    </source>
</evidence>
<dbReference type="HOGENOM" id="CLU_142942_0_0_1"/>
<dbReference type="EMBL" id="KN829209">
    <property type="protein sequence ID" value="KIK74049.1"/>
    <property type="molecule type" value="Genomic_DNA"/>
</dbReference>
<dbReference type="STRING" id="930991.A0A0D0D2D8"/>
<name>A0A0D0D2D8_9AGAM</name>
<dbReference type="Proteomes" id="UP000054538">
    <property type="component" value="Unassembled WGS sequence"/>
</dbReference>
<dbReference type="AlphaFoldDB" id="A0A0D0D2D8"/>
<accession>A0A0D0D2D8</accession>
<dbReference type="Pfam" id="PF20231">
    <property type="entry name" value="DUF6589"/>
    <property type="match status" value="1"/>
</dbReference>
<dbReference type="InterPro" id="IPR046496">
    <property type="entry name" value="DUF6589"/>
</dbReference>
<evidence type="ECO:0000313" key="2">
    <source>
        <dbReference type="EMBL" id="KIK74049.1"/>
    </source>
</evidence>
<organism evidence="2 3">
    <name type="scientific">Paxillus rubicundulus Ve08.2h10</name>
    <dbReference type="NCBI Taxonomy" id="930991"/>
    <lineage>
        <taxon>Eukaryota</taxon>
        <taxon>Fungi</taxon>
        <taxon>Dikarya</taxon>
        <taxon>Basidiomycota</taxon>
        <taxon>Agaricomycotina</taxon>
        <taxon>Agaricomycetes</taxon>
        <taxon>Agaricomycetidae</taxon>
        <taxon>Boletales</taxon>
        <taxon>Paxilineae</taxon>
        <taxon>Paxillaceae</taxon>
        <taxon>Paxillus</taxon>
    </lineage>
</organism>
<evidence type="ECO:0000313" key="3">
    <source>
        <dbReference type="Proteomes" id="UP000054538"/>
    </source>
</evidence>
<gene>
    <name evidence="2" type="ORF">PAXRUDRAFT_118396</name>
</gene>
<sequence length="103" mass="11965">RKAVQYHLLVNPTRQKGKFRAVDWCVESNNLFTKLRVLNGGTGLNRTVECIILESPPVQVYHNLHTMFQRNFIHAHLTSQHTEANMAKTFYEVCKHLSEHSPH</sequence>
<keyword evidence="3" id="KW-1185">Reference proteome</keyword>
<reference evidence="2 3" key="1">
    <citation type="submission" date="2014-04" db="EMBL/GenBank/DDBJ databases">
        <authorList>
            <consortium name="DOE Joint Genome Institute"/>
            <person name="Kuo A."/>
            <person name="Kohler A."/>
            <person name="Jargeat P."/>
            <person name="Nagy L.G."/>
            <person name="Floudas D."/>
            <person name="Copeland A."/>
            <person name="Barry K.W."/>
            <person name="Cichocki N."/>
            <person name="Veneault-Fourrey C."/>
            <person name="LaButti K."/>
            <person name="Lindquist E.A."/>
            <person name="Lipzen A."/>
            <person name="Lundell T."/>
            <person name="Morin E."/>
            <person name="Murat C."/>
            <person name="Sun H."/>
            <person name="Tunlid A."/>
            <person name="Henrissat B."/>
            <person name="Grigoriev I.V."/>
            <person name="Hibbett D.S."/>
            <person name="Martin F."/>
            <person name="Nordberg H.P."/>
            <person name="Cantor M.N."/>
            <person name="Hua S.X."/>
        </authorList>
    </citation>
    <scope>NUCLEOTIDE SEQUENCE [LARGE SCALE GENOMIC DNA]</scope>
    <source>
        <strain evidence="2 3">Ve08.2h10</strain>
    </source>
</reference>
<dbReference type="InParanoid" id="A0A0D0D2D8"/>
<proteinExistence type="predicted"/>
<feature type="domain" description="DUF6589" evidence="1">
    <location>
        <begin position="1"/>
        <end position="81"/>
    </location>
</feature>